<dbReference type="EMBL" id="KV417487">
    <property type="protein sequence ID" value="KZP32121.1"/>
    <property type="molecule type" value="Genomic_DNA"/>
</dbReference>
<sequence>MQLPTYDPAALAGILATHTCALLLPPRDMGSLAPEEHRHAHLCPSTRERLCRAVVA</sequence>
<reference evidence="1" key="1">
    <citation type="journal article" date="2016" name="Mol. Biol. Evol.">
        <title>Comparative Genomics of Early-Diverging Mushroom-Forming Fungi Provides Insights into the Origins of Lignocellulose Decay Capabilities.</title>
        <authorList>
            <person name="Nagy L.G."/>
            <person name="Riley R."/>
            <person name="Tritt A."/>
            <person name="Adam C."/>
            <person name="Daum C."/>
            <person name="Floudas D."/>
            <person name="Sun H."/>
            <person name="Yadav J.S."/>
            <person name="Pangilinan J."/>
            <person name="Larsson K.H."/>
            <person name="Matsuura K."/>
            <person name="Barry K."/>
            <person name="Labutti K."/>
            <person name="Kuo R."/>
            <person name="Ohm R.A."/>
            <person name="Bhattacharya S.S."/>
            <person name="Shirouzu T."/>
            <person name="Yoshinaga Y."/>
            <person name="Martin F.M."/>
            <person name="Grigoriev I.V."/>
            <person name="Hibbett D.S."/>
        </authorList>
    </citation>
    <scope>NUCLEOTIDE SEQUENCE [LARGE SCALE GENOMIC DNA]</scope>
    <source>
        <strain evidence="1">CBS 109695</strain>
    </source>
</reference>
<accession>A0A166UWZ6</accession>
<organism evidence="1">
    <name type="scientific">Athelia psychrophila</name>
    <dbReference type="NCBI Taxonomy" id="1759441"/>
    <lineage>
        <taxon>Eukaryota</taxon>
        <taxon>Fungi</taxon>
        <taxon>Dikarya</taxon>
        <taxon>Basidiomycota</taxon>
        <taxon>Agaricomycotina</taxon>
        <taxon>Agaricomycetes</taxon>
        <taxon>Agaricomycetidae</taxon>
        <taxon>Atheliales</taxon>
        <taxon>Atheliaceae</taxon>
        <taxon>Athelia</taxon>
    </lineage>
</organism>
<gene>
    <name evidence="1" type="ORF">FIBSPDRAFT_849107</name>
</gene>
<name>A0A166UWZ6_9AGAM</name>
<protein>
    <submittedName>
        <fullName evidence="1">Uncharacterized protein</fullName>
    </submittedName>
</protein>
<evidence type="ECO:0000313" key="1">
    <source>
        <dbReference type="EMBL" id="KZP32121.1"/>
    </source>
</evidence>
<proteinExistence type="predicted"/>
<dbReference type="AlphaFoldDB" id="A0A166UWZ6"/>